<keyword evidence="3" id="KW-1185">Reference proteome</keyword>
<name>A0A699YEG7_HAELA</name>
<dbReference type="Proteomes" id="UP000485058">
    <property type="component" value="Unassembled WGS sequence"/>
</dbReference>
<proteinExistence type="predicted"/>
<protein>
    <submittedName>
        <fullName evidence="2">Uncharacterized protein</fullName>
    </submittedName>
</protein>
<dbReference type="AlphaFoldDB" id="A0A699YEG7"/>
<feature type="coiled-coil region" evidence="1">
    <location>
        <begin position="103"/>
        <end position="130"/>
    </location>
</feature>
<reference evidence="2 3" key="1">
    <citation type="submission" date="2020-02" db="EMBL/GenBank/DDBJ databases">
        <title>Draft genome sequence of Haematococcus lacustris strain NIES-144.</title>
        <authorList>
            <person name="Morimoto D."/>
            <person name="Nakagawa S."/>
            <person name="Yoshida T."/>
            <person name="Sawayama S."/>
        </authorList>
    </citation>
    <scope>NUCLEOTIDE SEQUENCE [LARGE SCALE GENOMIC DNA]</scope>
    <source>
        <strain evidence="2 3">NIES-144</strain>
    </source>
</reference>
<keyword evidence="1" id="KW-0175">Coiled coil</keyword>
<gene>
    <name evidence="2" type="ORF">HaLaN_03394</name>
</gene>
<sequence length="134" mass="15205">MAGVADRFTRVPHRAMQDHNLMFCCSLVRLKASAMQDWQPSSRDYELAAGLFGVGAARYFYIKNRLRPFQFSVLLAVPCLGTALMETIVNHYTPITNAQLEKMDGYKERVSHAREQNEALLARLKLLAEQSKKA</sequence>
<evidence type="ECO:0000313" key="2">
    <source>
        <dbReference type="EMBL" id="GFH08433.1"/>
    </source>
</evidence>
<dbReference type="EMBL" id="BLLF01000161">
    <property type="protein sequence ID" value="GFH08433.1"/>
    <property type="molecule type" value="Genomic_DNA"/>
</dbReference>
<accession>A0A699YEG7</accession>
<comment type="caution">
    <text evidence="2">The sequence shown here is derived from an EMBL/GenBank/DDBJ whole genome shotgun (WGS) entry which is preliminary data.</text>
</comment>
<organism evidence="2 3">
    <name type="scientific">Haematococcus lacustris</name>
    <name type="common">Green alga</name>
    <name type="synonym">Haematococcus pluvialis</name>
    <dbReference type="NCBI Taxonomy" id="44745"/>
    <lineage>
        <taxon>Eukaryota</taxon>
        <taxon>Viridiplantae</taxon>
        <taxon>Chlorophyta</taxon>
        <taxon>core chlorophytes</taxon>
        <taxon>Chlorophyceae</taxon>
        <taxon>CS clade</taxon>
        <taxon>Chlamydomonadales</taxon>
        <taxon>Haematococcaceae</taxon>
        <taxon>Haematococcus</taxon>
    </lineage>
</organism>
<evidence type="ECO:0000256" key="1">
    <source>
        <dbReference type="SAM" id="Coils"/>
    </source>
</evidence>
<evidence type="ECO:0000313" key="3">
    <source>
        <dbReference type="Proteomes" id="UP000485058"/>
    </source>
</evidence>